<dbReference type="Gene3D" id="3.30.40.10">
    <property type="entry name" value="Zinc/RING finger domain, C3HC4 (zinc finger)"/>
    <property type="match status" value="1"/>
</dbReference>
<evidence type="ECO:0000313" key="5">
    <source>
        <dbReference type="EMBL" id="KEP52755.1"/>
    </source>
</evidence>
<dbReference type="InterPro" id="IPR013083">
    <property type="entry name" value="Znf_RING/FYVE/PHD"/>
</dbReference>
<evidence type="ECO:0000256" key="4">
    <source>
        <dbReference type="SAM" id="MobiDB-lite"/>
    </source>
</evidence>
<keyword evidence="6" id="KW-1185">Reference proteome</keyword>
<feature type="region of interest" description="Disordered" evidence="4">
    <location>
        <begin position="288"/>
        <end position="345"/>
    </location>
</feature>
<protein>
    <submittedName>
        <fullName evidence="5">NmrA domain protein</fullName>
    </submittedName>
</protein>
<feature type="compositionally biased region" description="Polar residues" evidence="4">
    <location>
        <begin position="101"/>
        <end position="114"/>
    </location>
</feature>
<name>A0A074S5D5_9AGAM</name>
<dbReference type="HOGENOM" id="CLU_066284_0_0_1"/>
<dbReference type="CDD" id="cd15489">
    <property type="entry name" value="PHD_SF"/>
    <property type="match status" value="1"/>
</dbReference>
<evidence type="ECO:0000256" key="1">
    <source>
        <dbReference type="ARBA" id="ARBA00022723"/>
    </source>
</evidence>
<comment type="caution">
    <text evidence="5">The sequence shown here is derived from an EMBL/GenBank/DDBJ whole genome shotgun (WGS) entry which is preliminary data.</text>
</comment>
<keyword evidence="3" id="KW-0862">Zinc</keyword>
<proteinExistence type="predicted"/>
<feature type="compositionally biased region" description="Acidic residues" evidence="4">
    <location>
        <begin position="142"/>
        <end position="151"/>
    </location>
</feature>
<sequence>MSVSGQLGGRPCSTCGKSDKNEFLFFLHCCVCDRFWHNACLYTRVPQTEIIRRNKDALGEGWKDWKCRQCRGVGPEGREHRQARNRANITLIDDDEIQVLSPPTTGSPRRTSASLPLPPTGSPVPPPQRKNPPRPPPPPEVIELDDDDDIIEIPPPTHRSPQKAKSERPIEPPSVSTQDEPMLDLNDLRLEERPPTPPPPEFPSFAKHTDVSERRFGPIEGTRRPGPSLSPALRASRRTALGQRMQDITTSDKLVQNLGLKGLKAVGWRTEKRERFVSVEPVVIPAWARLPNDKGKGRDPGERRPRPITELRLLPPRARATEIESGSESYPPRKPRKSSVAVHRDNTVKLEPIDLSFS</sequence>
<gene>
    <name evidence="5" type="ORF">V565_040420</name>
</gene>
<dbReference type="PROSITE" id="PS01359">
    <property type="entry name" value="ZF_PHD_1"/>
    <property type="match status" value="1"/>
</dbReference>
<feature type="compositionally biased region" description="Pro residues" evidence="4">
    <location>
        <begin position="116"/>
        <end position="140"/>
    </location>
</feature>
<dbReference type="InterPro" id="IPR011011">
    <property type="entry name" value="Znf_FYVE_PHD"/>
</dbReference>
<dbReference type="OrthoDB" id="3245895at2759"/>
<evidence type="ECO:0000256" key="3">
    <source>
        <dbReference type="ARBA" id="ARBA00022833"/>
    </source>
</evidence>
<dbReference type="AlphaFoldDB" id="A0A074S5D5"/>
<keyword evidence="1" id="KW-0479">Metal-binding</keyword>
<feature type="compositionally biased region" description="Basic and acidic residues" evidence="4">
    <location>
        <begin position="291"/>
        <end position="309"/>
    </location>
</feature>
<evidence type="ECO:0000256" key="2">
    <source>
        <dbReference type="ARBA" id="ARBA00022771"/>
    </source>
</evidence>
<dbReference type="GO" id="GO:0008270">
    <property type="term" value="F:zinc ion binding"/>
    <property type="evidence" value="ECO:0007669"/>
    <property type="project" value="UniProtKB-KW"/>
</dbReference>
<reference evidence="5 6" key="1">
    <citation type="submission" date="2013-12" db="EMBL/GenBank/DDBJ databases">
        <authorList>
            <person name="Cubeta M."/>
            <person name="Pakala S."/>
            <person name="Fedorova N."/>
            <person name="Thomas E."/>
            <person name="Dean R."/>
            <person name="Jabaji S."/>
            <person name="Neate S."/>
            <person name="Toda T."/>
            <person name="Tavantzis S."/>
            <person name="Vilgalys R."/>
            <person name="Bharathan N."/>
            <person name="Pakala S."/>
            <person name="Losada L.S."/>
            <person name="Zafar N."/>
            <person name="Nierman W."/>
        </authorList>
    </citation>
    <scope>NUCLEOTIDE SEQUENCE [LARGE SCALE GENOMIC DNA]</scope>
    <source>
        <strain evidence="5 6">123E</strain>
    </source>
</reference>
<dbReference type="InterPro" id="IPR019786">
    <property type="entry name" value="Zinc_finger_PHD-type_CS"/>
</dbReference>
<dbReference type="EMBL" id="AZST01000089">
    <property type="protein sequence ID" value="KEP52755.1"/>
    <property type="molecule type" value="Genomic_DNA"/>
</dbReference>
<dbReference type="Proteomes" id="UP000027456">
    <property type="component" value="Unassembled WGS sequence"/>
</dbReference>
<dbReference type="STRING" id="1423351.A0A074S5D5"/>
<evidence type="ECO:0000313" key="6">
    <source>
        <dbReference type="Proteomes" id="UP000027456"/>
    </source>
</evidence>
<feature type="region of interest" description="Disordered" evidence="4">
    <location>
        <begin position="93"/>
        <end position="236"/>
    </location>
</feature>
<accession>A0A074S5D5</accession>
<feature type="compositionally biased region" description="Basic and acidic residues" evidence="4">
    <location>
        <begin position="207"/>
        <end position="223"/>
    </location>
</feature>
<keyword evidence="2" id="KW-0863">Zinc-finger</keyword>
<organism evidence="5 6">
    <name type="scientific">Rhizoctonia solani 123E</name>
    <dbReference type="NCBI Taxonomy" id="1423351"/>
    <lineage>
        <taxon>Eukaryota</taxon>
        <taxon>Fungi</taxon>
        <taxon>Dikarya</taxon>
        <taxon>Basidiomycota</taxon>
        <taxon>Agaricomycotina</taxon>
        <taxon>Agaricomycetes</taxon>
        <taxon>Cantharellales</taxon>
        <taxon>Ceratobasidiaceae</taxon>
        <taxon>Rhizoctonia</taxon>
    </lineage>
</organism>
<dbReference type="SUPFAM" id="SSF57903">
    <property type="entry name" value="FYVE/PHD zinc finger"/>
    <property type="match status" value="1"/>
</dbReference>